<comment type="caution">
    <text evidence="1">The sequence shown here is derived from an EMBL/GenBank/DDBJ whole genome shotgun (WGS) entry which is preliminary data.</text>
</comment>
<dbReference type="EMBL" id="CAJVPJ010000199">
    <property type="protein sequence ID" value="CAG8493929.1"/>
    <property type="molecule type" value="Genomic_DNA"/>
</dbReference>
<gene>
    <name evidence="1" type="ORF">POCULU_LOCUS2221</name>
</gene>
<proteinExistence type="predicted"/>
<accession>A0A9N8WLS5</accession>
<name>A0A9N8WLS5_9GLOM</name>
<organism evidence="1 2">
    <name type="scientific">Paraglomus occultum</name>
    <dbReference type="NCBI Taxonomy" id="144539"/>
    <lineage>
        <taxon>Eukaryota</taxon>
        <taxon>Fungi</taxon>
        <taxon>Fungi incertae sedis</taxon>
        <taxon>Mucoromycota</taxon>
        <taxon>Glomeromycotina</taxon>
        <taxon>Glomeromycetes</taxon>
        <taxon>Paraglomerales</taxon>
        <taxon>Paraglomeraceae</taxon>
        <taxon>Paraglomus</taxon>
    </lineage>
</organism>
<evidence type="ECO:0000313" key="2">
    <source>
        <dbReference type="Proteomes" id="UP000789572"/>
    </source>
</evidence>
<keyword evidence="2" id="KW-1185">Reference proteome</keyword>
<dbReference type="OrthoDB" id="2443520at2759"/>
<evidence type="ECO:0000313" key="1">
    <source>
        <dbReference type="EMBL" id="CAG8493929.1"/>
    </source>
</evidence>
<dbReference type="AlphaFoldDB" id="A0A9N8WLS5"/>
<protein>
    <submittedName>
        <fullName evidence="1">42_t:CDS:1</fullName>
    </submittedName>
</protein>
<dbReference type="Proteomes" id="UP000789572">
    <property type="component" value="Unassembled WGS sequence"/>
</dbReference>
<feature type="non-terminal residue" evidence="1">
    <location>
        <position position="136"/>
    </location>
</feature>
<reference evidence="1" key="1">
    <citation type="submission" date="2021-06" db="EMBL/GenBank/DDBJ databases">
        <authorList>
            <person name="Kallberg Y."/>
            <person name="Tangrot J."/>
            <person name="Rosling A."/>
        </authorList>
    </citation>
    <scope>NUCLEOTIDE SEQUENCE</scope>
    <source>
        <strain evidence="1">IA702</strain>
    </source>
</reference>
<sequence length="136" mass="15443">NDPAELDDQKLKKSKVEMFGSEFYPRAPLLTIADDLLLALKEGLISQLNLISSYKRGGTGVDNNPGKEKKFANSFESNKFFNDQSKILVVPDYKSTEYLQAPNIYHVKQEVSDLKDEDFTKAAEEYKEKTKTSNNK</sequence>